<sequence>MLRSLGRVFSGRDETDTLPWTDAKMIADCENAASSDLAGTADSKDSVKNLAYTLVHSTREVDVRRGVAMLETMLGRDTSPLEKREVLYLLAVGHFRLGDYLQSKTLVEHALEMAPDFRQATTLRKIVEDRIAADGLIGIGLAAAAVGVVGAVIAAAAAGGRRR</sequence>
<dbReference type="CDD" id="cd12212">
    <property type="entry name" value="Fis1"/>
    <property type="match status" value="1"/>
</dbReference>
<organism evidence="2 3">
    <name type="scientific">Klebsormidium nitens</name>
    <name type="common">Green alga</name>
    <name type="synonym">Ulothrix nitens</name>
    <dbReference type="NCBI Taxonomy" id="105231"/>
    <lineage>
        <taxon>Eukaryota</taxon>
        <taxon>Viridiplantae</taxon>
        <taxon>Streptophyta</taxon>
        <taxon>Klebsormidiophyceae</taxon>
        <taxon>Klebsormidiales</taxon>
        <taxon>Klebsormidiaceae</taxon>
        <taxon>Klebsormidium</taxon>
    </lineage>
</organism>
<evidence type="ECO:0000313" key="3">
    <source>
        <dbReference type="Proteomes" id="UP000054558"/>
    </source>
</evidence>
<dbReference type="AlphaFoldDB" id="A0A1Y1IMM4"/>
<dbReference type="InterPro" id="IPR016543">
    <property type="entry name" value="Fis1"/>
</dbReference>
<keyword evidence="1" id="KW-0472">Membrane</keyword>
<dbReference type="InterPro" id="IPR028061">
    <property type="entry name" value="Fis1_TPR_C"/>
</dbReference>
<dbReference type="OrthoDB" id="421154at2759"/>
<dbReference type="Pfam" id="PF14853">
    <property type="entry name" value="Fis1_TPR_C"/>
    <property type="match status" value="1"/>
</dbReference>
<dbReference type="PANTHER" id="PTHR13247:SF0">
    <property type="entry name" value="MITOCHONDRIAL FISSION 1 PROTEIN"/>
    <property type="match status" value="1"/>
</dbReference>
<dbReference type="EMBL" id="DF237862">
    <property type="protein sequence ID" value="GAQ92054.1"/>
    <property type="molecule type" value="Genomic_DNA"/>
</dbReference>
<feature type="transmembrane region" description="Helical" evidence="1">
    <location>
        <begin position="135"/>
        <end position="158"/>
    </location>
</feature>
<dbReference type="GO" id="GO:0005741">
    <property type="term" value="C:mitochondrial outer membrane"/>
    <property type="evidence" value="ECO:0000318"/>
    <property type="project" value="GO_Central"/>
</dbReference>
<dbReference type="GO" id="GO:0000266">
    <property type="term" value="P:mitochondrial fission"/>
    <property type="evidence" value="ECO:0000318"/>
    <property type="project" value="GO_Central"/>
</dbReference>
<evidence type="ECO:0000313" key="2">
    <source>
        <dbReference type="EMBL" id="GAQ92054.1"/>
    </source>
</evidence>
<dbReference type="InterPro" id="IPR033745">
    <property type="entry name" value="Fis1_cytosol"/>
</dbReference>
<dbReference type="GO" id="GO:0060090">
    <property type="term" value="F:molecular adaptor activity"/>
    <property type="evidence" value="ECO:0000318"/>
    <property type="project" value="GO_Central"/>
</dbReference>
<keyword evidence="1" id="KW-1133">Transmembrane helix</keyword>
<dbReference type="GO" id="GO:0005778">
    <property type="term" value="C:peroxisomal membrane"/>
    <property type="evidence" value="ECO:0000318"/>
    <property type="project" value="GO_Central"/>
</dbReference>
<name>A0A1Y1IMM4_KLENI</name>
<dbReference type="OMA" id="QFNYAWG"/>
<dbReference type="GO" id="GO:0016559">
    <property type="term" value="P:peroxisome fission"/>
    <property type="evidence" value="ECO:0000318"/>
    <property type="project" value="GO_Central"/>
</dbReference>
<reference evidence="2 3" key="1">
    <citation type="journal article" date="2014" name="Nat. Commun.">
        <title>Klebsormidium flaccidum genome reveals primary factors for plant terrestrial adaptation.</title>
        <authorList>
            <person name="Hori K."/>
            <person name="Maruyama F."/>
            <person name="Fujisawa T."/>
            <person name="Togashi T."/>
            <person name="Yamamoto N."/>
            <person name="Seo M."/>
            <person name="Sato S."/>
            <person name="Yamada T."/>
            <person name="Mori H."/>
            <person name="Tajima N."/>
            <person name="Moriyama T."/>
            <person name="Ikeuchi M."/>
            <person name="Watanabe M."/>
            <person name="Wada H."/>
            <person name="Kobayashi K."/>
            <person name="Saito M."/>
            <person name="Masuda T."/>
            <person name="Sasaki-Sekimoto Y."/>
            <person name="Mashiguchi K."/>
            <person name="Awai K."/>
            <person name="Shimojima M."/>
            <person name="Masuda S."/>
            <person name="Iwai M."/>
            <person name="Nobusawa T."/>
            <person name="Narise T."/>
            <person name="Kondo S."/>
            <person name="Saito H."/>
            <person name="Sato R."/>
            <person name="Murakawa M."/>
            <person name="Ihara Y."/>
            <person name="Oshima-Yamada Y."/>
            <person name="Ohtaka K."/>
            <person name="Satoh M."/>
            <person name="Sonobe K."/>
            <person name="Ishii M."/>
            <person name="Ohtani R."/>
            <person name="Kanamori-Sato M."/>
            <person name="Honoki R."/>
            <person name="Miyazaki D."/>
            <person name="Mochizuki H."/>
            <person name="Umetsu J."/>
            <person name="Higashi K."/>
            <person name="Shibata D."/>
            <person name="Kamiya Y."/>
            <person name="Sato N."/>
            <person name="Nakamura Y."/>
            <person name="Tabata S."/>
            <person name="Ida S."/>
            <person name="Kurokawa K."/>
            <person name="Ohta H."/>
        </authorList>
    </citation>
    <scope>NUCLEOTIDE SEQUENCE [LARGE SCALE GENOMIC DNA]</scope>
    <source>
        <strain evidence="2 3">NIES-2285</strain>
    </source>
</reference>
<evidence type="ECO:0008006" key="4">
    <source>
        <dbReference type="Google" id="ProtNLM"/>
    </source>
</evidence>
<dbReference type="Proteomes" id="UP000054558">
    <property type="component" value="Unassembled WGS sequence"/>
</dbReference>
<dbReference type="SUPFAM" id="SSF48452">
    <property type="entry name" value="TPR-like"/>
    <property type="match status" value="1"/>
</dbReference>
<keyword evidence="1" id="KW-0812">Transmembrane</keyword>
<gene>
    <name evidence="2" type="ORF">KFL_009130010</name>
</gene>
<protein>
    <recommendedName>
        <fullName evidence="4">Mitochondrial fission 1 protein</fullName>
    </recommendedName>
</protein>
<dbReference type="PANTHER" id="PTHR13247">
    <property type="entry name" value="TETRATRICOPEPTIDE REPEAT PROTEIN 11 TPR REPEAT PROTEIN 11"/>
    <property type="match status" value="1"/>
</dbReference>
<proteinExistence type="predicted"/>
<dbReference type="GO" id="GO:0008289">
    <property type="term" value="F:lipid binding"/>
    <property type="evidence" value="ECO:0000318"/>
    <property type="project" value="GO_Central"/>
</dbReference>
<evidence type="ECO:0000256" key="1">
    <source>
        <dbReference type="SAM" id="Phobius"/>
    </source>
</evidence>
<keyword evidence="3" id="KW-1185">Reference proteome</keyword>
<dbReference type="InterPro" id="IPR011990">
    <property type="entry name" value="TPR-like_helical_dom_sf"/>
</dbReference>
<dbReference type="STRING" id="105231.A0A1Y1IMM4"/>
<dbReference type="Gene3D" id="1.25.40.10">
    <property type="entry name" value="Tetratricopeptide repeat domain"/>
    <property type="match status" value="1"/>
</dbReference>
<accession>A0A1Y1IMM4</accession>